<dbReference type="InterPro" id="IPR014743">
    <property type="entry name" value="Cl-channel_core"/>
</dbReference>
<feature type="transmembrane region" description="Helical" evidence="5">
    <location>
        <begin position="255"/>
        <end position="275"/>
    </location>
</feature>
<dbReference type="AlphaFoldDB" id="A0A4R9JS69"/>
<evidence type="ECO:0000256" key="5">
    <source>
        <dbReference type="SAM" id="Phobius"/>
    </source>
</evidence>
<dbReference type="SUPFAM" id="SSF81340">
    <property type="entry name" value="Clc chloride channel"/>
    <property type="match status" value="1"/>
</dbReference>
<dbReference type="Pfam" id="PF00654">
    <property type="entry name" value="Voltage_CLC"/>
    <property type="match status" value="1"/>
</dbReference>
<dbReference type="OrthoDB" id="9767361at2"/>
<dbReference type="PANTHER" id="PTHR43427:SF12">
    <property type="entry name" value="CHLORIDE TRANSPORTER"/>
    <property type="match status" value="1"/>
</dbReference>
<feature type="transmembrane region" description="Helical" evidence="5">
    <location>
        <begin position="179"/>
        <end position="199"/>
    </location>
</feature>
<evidence type="ECO:0000256" key="4">
    <source>
        <dbReference type="ARBA" id="ARBA00023136"/>
    </source>
</evidence>
<dbReference type="InterPro" id="IPR001807">
    <property type="entry name" value="ClC"/>
</dbReference>
<keyword evidence="4 5" id="KW-0472">Membrane</keyword>
<feature type="transmembrane region" description="Helical" evidence="5">
    <location>
        <begin position="12"/>
        <end position="37"/>
    </location>
</feature>
<protein>
    <submittedName>
        <fullName evidence="6">Chloride channel protein</fullName>
    </submittedName>
</protein>
<comment type="caution">
    <text evidence="6">The sequence shown here is derived from an EMBL/GenBank/DDBJ whole genome shotgun (WGS) entry which is preliminary data.</text>
</comment>
<dbReference type="GO" id="GO:0015108">
    <property type="term" value="F:chloride transmembrane transporter activity"/>
    <property type="evidence" value="ECO:0007669"/>
    <property type="project" value="InterPro"/>
</dbReference>
<gene>
    <name evidence="6" type="ORF">EHQ59_09370</name>
</gene>
<evidence type="ECO:0000256" key="2">
    <source>
        <dbReference type="ARBA" id="ARBA00022692"/>
    </source>
</evidence>
<dbReference type="InterPro" id="IPR050368">
    <property type="entry name" value="ClC-type_chloride_channel"/>
</dbReference>
<feature type="transmembrane region" description="Helical" evidence="5">
    <location>
        <begin position="143"/>
        <end position="167"/>
    </location>
</feature>
<name>A0A4R9JS69_9LEPT</name>
<reference evidence="6" key="1">
    <citation type="journal article" date="2019" name="PLoS Negl. Trop. Dis.">
        <title>Revisiting the worldwide diversity of Leptospira species in the environment.</title>
        <authorList>
            <person name="Vincent A.T."/>
            <person name="Schiettekatte O."/>
            <person name="Bourhy P."/>
            <person name="Veyrier F.J."/>
            <person name="Picardeau M."/>
        </authorList>
    </citation>
    <scope>NUCLEOTIDE SEQUENCE [LARGE SCALE GENOMIC DNA]</scope>
    <source>
        <strain evidence="6">201702454</strain>
    </source>
</reference>
<keyword evidence="2 5" id="KW-0812">Transmembrane</keyword>
<evidence type="ECO:0000256" key="3">
    <source>
        <dbReference type="ARBA" id="ARBA00022989"/>
    </source>
</evidence>
<keyword evidence="3 5" id="KW-1133">Transmembrane helix</keyword>
<keyword evidence="7" id="KW-1185">Reference proteome</keyword>
<dbReference type="PRINTS" id="PR00762">
    <property type="entry name" value="CLCHANNEL"/>
</dbReference>
<dbReference type="Gene3D" id="1.10.3080.10">
    <property type="entry name" value="Clc chloride channel"/>
    <property type="match status" value="1"/>
</dbReference>
<evidence type="ECO:0000313" key="7">
    <source>
        <dbReference type="Proteomes" id="UP000297609"/>
    </source>
</evidence>
<feature type="transmembrane region" description="Helical" evidence="5">
    <location>
        <begin position="295"/>
        <end position="325"/>
    </location>
</feature>
<dbReference type="GO" id="GO:0016020">
    <property type="term" value="C:membrane"/>
    <property type="evidence" value="ECO:0007669"/>
    <property type="project" value="UniProtKB-SubCell"/>
</dbReference>
<feature type="transmembrane region" description="Helical" evidence="5">
    <location>
        <begin position="211"/>
        <end position="234"/>
    </location>
</feature>
<sequence length="417" mass="46129">MLHVVKNLYQFLFRWTLVFLIVSIFVGSISAFFLHALDWVTHVRENHISLVYLLPLAGGLIGWIYYHFGTRANKGNNLLLEEIHSTSSIIPFRMTPFVLIGTLVTHLVGGSAGREGTAVQMGGSISHQLARLFPFSIKEQQTLIILGMSAGFSAVFGTPFAAAIFSIEVIQIGMYRWKLFFPSLLMAWLSHLVCLFWNVKHSIFPDVPWDADLILFLGIFLLSIGSGIVAKIFIWSIHTISKFSQKWIVYPPLRPVLGGSILVVFFTAGVSVDYFGLGVPIIQSAFTENLSDTAFLWKLLLTAITIGFGFKGGEVTPLFFIGATLGNLFSEISPHHLSLFVSVGFIAVFSGATNTPLACAIMGMELFGFASGIYFLMATQISYIMSGHASIYSSQIIGKRKWFRPHSHVGKKISDLK</sequence>
<accession>A0A4R9JS69</accession>
<dbReference type="EMBL" id="RQGG01000028">
    <property type="protein sequence ID" value="TGL53138.1"/>
    <property type="molecule type" value="Genomic_DNA"/>
</dbReference>
<comment type="subcellular location">
    <subcellularLocation>
        <location evidence="1">Membrane</location>
        <topology evidence="1">Multi-pass membrane protein</topology>
    </subcellularLocation>
</comment>
<proteinExistence type="predicted"/>
<dbReference type="Proteomes" id="UP000297609">
    <property type="component" value="Unassembled WGS sequence"/>
</dbReference>
<evidence type="ECO:0000313" key="6">
    <source>
        <dbReference type="EMBL" id="TGL53138.1"/>
    </source>
</evidence>
<organism evidence="6 7">
    <name type="scientific">Leptospira kemamanensis</name>
    <dbReference type="NCBI Taxonomy" id="2484942"/>
    <lineage>
        <taxon>Bacteria</taxon>
        <taxon>Pseudomonadati</taxon>
        <taxon>Spirochaetota</taxon>
        <taxon>Spirochaetia</taxon>
        <taxon>Leptospirales</taxon>
        <taxon>Leptospiraceae</taxon>
        <taxon>Leptospira</taxon>
    </lineage>
</organism>
<feature type="transmembrane region" description="Helical" evidence="5">
    <location>
        <begin position="49"/>
        <end position="68"/>
    </location>
</feature>
<evidence type="ECO:0000256" key="1">
    <source>
        <dbReference type="ARBA" id="ARBA00004141"/>
    </source>
</evidence>
<dbReference type="PANTHER" id="PTHR43427">
    <property type="entry name" value="CHLORIDE CHANNEL PROTEIN CLC-E"/>
    <property type="match status" value="1"/>
</dbReference>